<dbReference type="EMBL" id="JAGXBM010000024">
    <property type="protein sequence ID" value="MBS3698077.1"/>
    <property type="molecule type" value="Genomic_DNA"/>
</dbReference>
<dbReference type="InterPro" id="IPR050833">
    <property type="entry name" value="Poly_Biosynth_Transport"/>
</dbReference>
<keyword evidence="2" id="KW-1003">Cell membrane</keyword>
<evidence type="ECO:0000256" key="6">
    <source>
        <dbReference type="SAM" id="Phobius"/>
    </source>
</evidence>
<evidence type="ECO:0000313" key="7">
    <source>
        <dbReference type="EMBL" id="MBS3698077.1"/>
    </source>
</evidence>
<accession>A0ABS5MS70</accession>
<feature type="transmembrane region" description="Helical" evidence="6">
    <location>
        <begin position="38"/>
        <end position="63"/>
    </location>
</feature>
<keyword evidence="8" id="KW-1185">Reference proteome</keyword>
<evidence type="ECO:0008006" key="9">
    <source>
        <dbReference type="Google" id="ProtNLM"/>
    </source>
</evidence>
<feature type="transmembrane region" description="Helical" evidence="6">
    <location>
        <begin position="202"/>
        <end position="218"/>
    </location>
</feature>
<keyword evidence="4 6" id="KW-1133">Transmembrane helix</keyword>
<sequence>MKFLKDIFINLVAQSLLLMIQQLLLFPHYEAFLGTKDFGIFLTIFGIVNTISIGLGTSFTNLYQRNYNLALANNSYDSEYKKYFYKLIRYFIVCLIPIFLLFSTIYDDILVIILSIILTLIITLRIFLIVKYRVQKRFNIILIFNIILSFSYSLLVFFDNLDIKRVLLYIIIAEIISFFILLFMTKILIINYEKYTFFDKKMLNVLLISGFAGATMTYSDRLLITYLLSGSAVSIFYIATLPSKMLLVPFNMLSSVILSYLADTDVINKKLKKTMSYTMPILCIFIFLISYFVGILIIKLIYPSYLTDIKSIYLIVNISFSLTIFDFVIRSFLVKYFSLKIKAIIDVMALCLFIILSLFFFTIYKNLFSIAFAQLITLLLKVTIEYIIFIRLKEDGKN</sequence>
<comment type="caution">
    <text evidence="7">The sequence shown here is derived from an EMBL/GenBank/DDBJ whole genome shotgun (WGS) entry which is preliminary data.</text>
</comment>
<evidence type="ECO:0000313" key="8">
    <source>
        <dbReference type="Proteomes" id="UP000681586"/>
    </source>
</evidence>
<name>A0ABS5MS70_9STAP</name>
<feature type="transmembrane region" description="Helical" evidence="6">
    <location>
        <begin position="7"/>
        <end position="26"/>
    </location>
</feature>
<reference evidence="7 8" key="1">
    <citation type="submission" date="2021-05" db="EMBL/GenBank/DDBJ databases">
        <title>Staphylococcus fleurettii isolated from lake water in First Nation community in Manitoba, Canada.</title>
        <authorList>
            <person name="Bashar S."/>
            <person name="Murdock A."/>
            <person name="Patidar R."/>
            <person name="Golding G."/>
            <person name="Farenhorst A."/>
            <person name="Kumar A."/>
        </authorList>
    </citation>
    <scope>NUCLEOTIDE SEQUENCE [LARGE SCALE GENOMIC DNA]</scope>
    <source>
        <strain evidence="7 8">SF002</strain>
    </source>
</reference>
<dbReference type="Proteomes" id="UP000681586">
    <property type="component" value="Unassembled WGS sequence"/>
</dbReference>
<keyword evidence="3 6" id="KW-0812">Transmembrane</keyword>
<comment type="subcellular location">
    <subcellularLocation>
        <location evidence="1">Cell membrane</location>
        <topology evidence="1">Multi-pass membrane protein</topology>
    </subcellularLocation>
</comment>
<evidence type="ECO:0000256" key="2">
    <source>
        <dbReference type="ARBA" id="ARBA00022475"/>
    </source>
</evidence>
<feature type="transmembrane region" description="Helical" evidence="6">
    <location>
        <begin position="370"/>
        <end position="392"/>
    </location>
</feature>
<dbReference type="PANTHER" id="PTHR30250:SF11">
    <property type="entry name" value="O-ANTIGEN TRANSPORTER-RELATED"/>
    <property type="match status" value="1"/>
</dbReference>
<protein>
    <recommendedName>
        <fullName evidence="9">Polysaccharide biosynthesis protein</fullName>
    </recommendedName>
</protein>
<feature type="transmembrane region" description="Helical" evidence="6">
    <location>
        <begin position="83"/>
        <end position="103"/>
    </location>
</feature>
<dbReference type="RefSeq" id="WP_115337787.1">
    <property type="nucleotide sequence ID" value="NZ_JAGXBM010000024.1"/>
</dbReference>
<dbReference type="PANTHER" id="PTHR30250">
    <property type="entry name" value="PST FAMILY PREDICTED COLANIC ACID TRANSPORTER"/>
    <property type="match status" value="1"/>
</dbReference>
<feature type="transmembrane region" description="Helical" evidence="6">
    <location>
        <begin position="314"/>
        <end position="333"/>
    </location>
</feature>
<keyword evidence="5 6" id="KW-0472">Membrane</keyword>
<feature type="transmembrane region" description="Helical" evidence="6">
    <location>
        <begin position="167"/>
        <end position="190"/>
    </location>
</feature>
<gene>
    <name evidence="7" type="ORF">JJQ58_11425</name>
</gene>
<feature type="transmembrane region" description="Helical" evidence="6">
    <location>
        <begin position="279"/>
        <end position="302"/>
    </location>
</feature>
<evidence type="ECO:0000256" key="1">
    <source>
        <dbReference type="ARBA" id="ARBA00004651"/>
    </source>
</evidence>
<evidence type="ECO:0000256" key="5">
    <source>
        <dbReference type="ARBA" id="ARBA00023136"/>
    </source>
</evidence>
<feature type="transmembrane region" description="Helical" evidence="6">
    <location>
        <begin position="140"/>
        <end position="161"/>
    </location>
</feature>
<proteinExistence type="predicted"/>
<evidence type="ECO:0000256" key="4">
    <source>
        <dbReference type="ARBA" id="ARBA00022989"/>
    </source>
</evidence>
<organism evidence="7 8">
    <name type="scientific">Mammaliicoccus fleurettii</name>
    <dbReference type="NCBI Taxonomy" id="150056"/>
    <lineage>
        <taxon>Bacteria</taxon>
        <taxon>Bacillati</taxon>
        <taxon>Bacillota</taxon>
        <taxon>Bacilli</taxon>
        <taxon>Bacillales</taxon>
        <taxon>Staphylococcaceae</taxon>
        <taxon>Mammaliicoccus</taxon>
    </lineage>
</organism>
<feature type="transmembrane region" description="Helical" evidence="6">
    <location>
        <begin position="345"/>
        <end position="364"/>
    </location>
</feature>
<evidence type="ECO:0000256" key="3">
    <source>
        <dbReference type="ARBA" id="ARBA00022692"/>
    </source>
</evidence>
<feature type="transmembrane region" description="Helical" evidence="6">
    <location>
        <begin position="109"/>
        <end position="128"/>
    </location>
</feature>